<evidence type="ECO:0000256" key="7">
    <source>
        <dbReference type="ARBA" id="ARBA00023180"/>
    </source>
</evidence>
<dbReference type="PROSITE" id="PS50927">
    <property type="entry name" value="BULB_LECTIN"/>
    <property type="match status" value="1"/>
</dbReference>
<evidence type="ECO:0000256" key="5">
    <source>
        <dbReference type="ARBA" id="ARBA00023136"/>
    </source>
</evidence>
<evidence type="ECO:0000256" key="9">
    <source>
        <dbReference type="SAM" id="Phobius"/>
    </source>
</evidence>
<dbReference type="Pfam" id="PF01453">
    <property type="entry name" value="B_lectin"/>
    <property type="match status" value="1"/>
</dbReference>
<organism evidence="11 12">
    <name type="scientific">Cannabis sativa</name>
    <name type="common">Hemp</name>
    <name type="synonym">Marijuana</name>
    <dbReference type="NCBI Taxonomy" id="3483"/>
    <lineage>
        <taxon>Eukaryota</taxon>
        <taxon>Viridiplantae</taxon>
        <taxon>Streptophyta</taxon>
        <taxon>Embryophyta</taxon>
        <taxon>Tracheophyta</taxon>
        <taxon>Spermatophyta</taxon>
        <taxon>Magnoliopsida</taxon>
        <taxon>eudicotyledons</taxon>
        <taxon>Gunneridae</taxon>
        <taxon>Pentapetalae</taxon>
        <taxon>rosids</taxon>
        <taxon>fabids</taxon>
        <taxon>Rosales</taxon>
        <taxon>Cannabaceae</taxon>
        <taxon>Cannabis</taxon>
    </lineage>
</organism>
<keyword evidence="2 9" id="KW-0812">Transmembrane</keyword>
<evidence type="ECO:0000256" key="1">
    <source>
        <dbReference type="ARBA" id="ARBA00004167"/>
    </source>
</evidence>
<evidence type="ECO:0000313" key="11">
    <source>
        <dbReference type="EMBL" id="KAF4365436.1"/>
    </source>
</evidence>
<dbReference type="GO" id="GO:0016020">
    <property type="term" value="C:membrane"/>
    <property type="evidence" value="ECO:0007669"/>
    <property type="project" value="UniProtKB-SubCell"/>
</dbReference>
<dbReference type="AlphaFoldDB" id="A0A7J6F490"/>
<evidence type="ECO:0000256" key="6">
    <source>
        <dbReference type="ARBA" id="ARBA00023157"/>
    </source>
</evidence>
<protein>
    <recommendedName>
        <fullName evidence="10">Bulb-type lectin domain-containing protein</fullName>
    </recommendedName>
</protein>
<feature type="region of interest" description="Disordered" evidence="8">
    <location>
        <begin position="689"/>
        <end position="709"/>
    </location>
</feature>
<comment type="subcellular location">
    <subcellularLocation>
        <location evidence="1">Membrane</location>
        <topology evidence="1">Single-pass membrane protein</topology>
    </subcellularLocation>
</comment>
<dbReference type="Gene3D" id="2.90.10.10">
    <property type="entry name" value="Bulb-type lectin domain"/>
    <property type="match status" value="1"/>
</dbReference>
<keyword evidence="7" id="KW-0325">Glycoprotein</keyword>
<reference evidence="11 12" key="1">
    <citation type="journal article" date="2020" name="bioRxiv">
        <title>Sequence and annotation of 42 cannabis genomes reveals extensive copy number variation in cannabinoid synthesis and pathogen resistance genes.</title>
        <authorList>
            <person name="Mckernan K.J."/>
            <person name="Helbert Y."/>
            <person name="Kane L.T."/>
            <person name="Ebling H."/>
            <person name="Zhang L."/>
            <person name="Liu B."/>
            <person name="Eaton Z."/>
            <person name="Mclaughlin S."/>
            <person name="Kingan S."/>
            <person name="Baybayan P."/>
            <person name="Concepcion G."/>
            <person name="Jordan M."/>
            <person name="Riva A."/>
            <person name="Barbazuk W."/>
            <person name="Harkins T."/>
        </authorList>
    </citation>
    <scope>NUCLEOTIDE SEQUENCE [LARGE SCALE GENOMIC DNA]</scope>
    <source>
        <strain evidence="12">cv. Jamaican Lion 4</strain>
        <tissue evidence="11">Leaf</tissue>
    </source>
</reference>
<feature type="domain" description="Bulb-type lectin" evidence="10">
    <location>
        <begin position="166"/>
        <end position="296"/>
    </location>
</feature>
<accession>A0A7J6F490</accession>
<keyword evidence="4 9" id="KW-1133">Transmembrane helix</keyword>
<dbReference type="Proteomes" id="UP000525078">
    <property type="component" value="Unassembled WGS sequence"/>
</dbReference>
<dbReference type="GO" id="GO:0048544">
    <property type="term" value="P:recognition of pollen"/>
    <property type="evidence" value="ECO:0007669"/>
    <property type="project" value="InterPro"/>
</dbReference>
<feature type="compositionally biased region" description="Polar residues" evidence="8">
    <location>
        <begin position="699"/>
        <end position="709"/>
    </location>
</feature>
<keyword evidence="6" id="KW-1015">Disulfide bond</keyword>
<evidence type="ECO:0000256" key="4">
    <source>
        <dbReference type="ARBA" id="ARBA00022989"/>
    </source>
</evidence>
<dbReference type="PANTHER" id="PTHR32444:SF128">
    <property type="entry name" value="CURCULIN-LIKE (MANNOSE-BINDING) LECTIN FAMILY PROTEIN"/>
    <property type="match status" value="1"/>
</dbReference>
<dbReference type="InterPro" id="IPR036426">
    <property type="entry name" value="Bulb-type_lectin_dom_sf"/>
</dbReference>
<dbReference type="SUPFAM" id="SSF56112">
    <property type="entry name" value="Protein kinase-like (PK-like)"/>
    <property type="match status" value="1"/>
</dbReference>
<dbReference type="EMBL" id="JAATIP010000159">
    <property type="protein sequence ID" value="KAF4365436.1"/>
    <property type="molecule type" value="Genomic_DNA"/>
</dbReference>
<dbReference type="InterPro" id="IPR011009">
    <property type="entry name" value="Kinase-like_dom_sf"/>
</dbReference>
<dbReference type="Gene3D" id="1.10.510.10">
    <property type="entry name" value="Transferase(Phosphotransferase) domain 1"/>
    <property type="match status" value="1"/>
</dbReference>
<dbReference type="Pfam" id="PF11883">
    <property type="entry name" value="DUF3403"/>
    <property type="match status" value="1"/>
</dbReference>
<proteinExistence type="predicted"/>
<evidence type="ECO:0000256" key="2">
    <source>
        <dbReference type="ARBA" id="ARBA00022692"/>
    </source>
</evidence>
<dbReference type="Pfam" id="PF00954">
    <property type="entry name" value="S_locus_glycop"/>
    <property type="match status" value="1"/>
</dbReference>
<dbReference type="PANTHER" id="PTHR32444">
    <property type="entry name" value="BULB-TYPE LECTIN DOMAIN-CONTAINING PROTEIN"/>
    <property type="match status" value="1"/>
</dbReference>
<dbReference type="GO" id="GO:0004674">
    <property type="term" value="F:protein serine/threonine kinase activity"/>
    <property type="evidence" value="ECO:0007669"/>
    <property type="project" value="InterPro"/>
</dbReference>
<name>A0A7J6F490_CANSA</name>
<dbReference type="SUPFAM" id="SSF51110">
    <property type="entry name" value="alpha-D-mannose-specific plant lectins"/>
    <property type="match status" value="1"/>
</dbReference>
<keyword evidence="3" id="KW-0732">Signal</keyword>
<dbReference type="InterPro" id="IPR001480">
    <property type="entry name" value="Bulb-type_lectin_dom"/>
</dbReference>
<sequence>MFCTPTPTSLSMAIPPELVGRRFPKGSLNRSFHRPSVFSSSYYSVSPRMKIQFIPSQYNTLKLPASSDSFRTFYRFSPLNDHDEEDAENCSFDEAVELFNKREYYREELFQIVDKTRTSFLIPDNSKGLSPGSMFLAMIGNGLMITRALLTCDFMWTFNSSVEILKSISSSSFMFKQGQQLRSSNSSDEVVSANGVFKLGFYHPGSYLSIWYRNIEKNPEVIWLGNRYPIPDPSAVFTLDFDGKLKIISKKGQLIVLNPMQNVNSGNNVTVTATLMDSGNFVLNEVLANGIVGKVLWQSFDYPINTLLPGMKLGKNFETGQSWTLSSWLSWLVLTPGAFRLGVDPGGTNQLVLWKREDVYWTSGVWKNGSFQNAPELTRRADLFEFSFVSNEEEKYFSYKARNSSIVSRLEVNFWGQIVQYVLAKDGTSWENTTLVSLCKHGKNFPNLVECVEHKPSTCSSNSSEIFVPIRSYANSTKSSYMDYNTNISLIDCQATCWKNCSCIGCVTLHQNGTGCFYMSNISDVLLDERSGFGFYLESRFTTDKNDDLGGCLGGTTIVGGTKRDSKGGKKKIRWILWCIIAATVGLTILFFGYLIYRRRRKLRLLQQTDSSQGEAFLQLRCHAWDLWKKEESIDLVDESVDRSYPEEEFTKCVHIGLLCVQEHATDRPTMSDVISMLSNDVRSLPQPKQPAYCHSGKSAGSPSSGTDWISRSASINNVTITVLEPR</sequence>
<evidence type="ECO:0000256" key="3">
    <source>
        <dbReference type="ARBA" id="ARBA00022729"/>
    </source>
</evidence>
<gene>
    <name evidence="11" type="ORF">F8388_012801</name>
</gene>
<feature type="transmembrane region" description="Helical" evidence="9">
    <location>
        <begin position="575"/>
        <end position="597"/>
    </location>
</feature>
<evidence type="ECO:0000313" key="12">
    <source>
        <dbReference type="Proteomes" id="UP000525078"/>
    </source>
</evidence>
<evidence type="ECO:0000259" key="10">
    <source>
        <dbReference type="PROSITE" id="PS50927"/>
    </source>
</evidence>
<dbReference type="CDD" id="cd00028">
    <property type="entry name" value="B_lectin"/>
    <property type="match status" value="1"/>
</dbReference>
<dbReference type="SMART" id="SM00108">
    <property type="entry name" value="B_lectin"/>
    <property type="match status" value="1"/>
</dbReference>
<comment type="caution">
    <text evidence="11">The sequence shown here is derived from an EMBL/GenBank/DDBJ whole genome shotgun (WGS) entry which is preliminary data.</text>
</comment>
<dbReference type="InterPro" id="IPR000858">
    <property type="entry name" value="S_locus_glycoprot_dom"/>
</dbReference>
<dbReference type="InterPro" id="IPR021820">
    <property type="entry name" value="S-locus_recpt_kinase_C"/>
</dbReference>
<evidence type="ECO:0000256" key="8">
    <source>
        <dbReference type="SAM" id="MobiDB-lite"/>
    </source>
</evidence>
<keyword evidence="5 9" id="KW-0472">Membrane</keyword>